<dbReference type="InterPro" id="IPR027417">
    <property type="entry name" value="P-loop_NTPase"/>
</dbReference>
<reference evidence="1 2" key="1">
    <citation type="submission" date="2019-04" db="EMBL/GenBank/DDBJ databases">
        <title>Aspergillus burnettii sp. nov., novel species from soil in southeast Queensland.</title>
        <authorList>
            <person name="Gilchrist C.L.M."/>
            <person name="Pitt J.I."/>
            <person name="Lange L."/>
            <person name="Lacey H.J."/>
            <person name="Vuong D."/>
            <person name="Midgley D.J."/>
            <person name="Greenfield P."/>
            <person name="Bradbury M."/>
            <person name="Lacey E."/>
            <person name="Busk P.K."/>
            <person name="Pilgaard B."/>
            <person name="Chooi Y.H."/>
            <person name="Piggott A.M."/>
        </authorList>
    </citation>
    <scope>NUCLEOTIDE SEQUENCE [LARGE SCALE GENOMIC DNA]</scope>
    <source>
        <strain evidence="1 2">FRR 5400</strain>
    </source>
</reference>
<dbReference type="SUPFAM" id="SSF52540">
    <property type="entry name" value="P-loop containing nucleoside triphosphate hydrolases"/>
    <property type="match status" value="1"/>
</dbReference>
<name>A0A8H6E585_PETAA</name>
<dbReference type="Gene3D" id="3.40.50.300">
    <property type="entry name" value="P-loop containing nucleotide triphosphate hydrolases"/>
    <property type="match status" value="1"/>
</dbReference>
<sequence>MRGVYSRLGISVEPLQLDQSDLNTKRMMDLMAVGQEEGQIPLYMHTVKRILREMRIAQQMSKTSFDYQDFKRRILSAGLTPAQLEPLKQRLDTLESFMPQAQVLLNGSKKHQRKRGSTWEPMAGRLTIVDLSCPCISPETACSLFNICLGIFLEQDATIGRVVALDEAHKYMNSSSEARGFTETLLSTVRLQRHLGARVIISTQEPTVSTALLNLCSITIVHRFTSPEWLRTLQKHLAAAAATPLSSKAGTGSSSTETDEAGADQGQISVFDIIVRLRVGEALLFAPSAIVDVNVQEDGVVEFHRLGSKFLPIRVRARLTSDGGKSVLSV</sequence>
<proteinExistence type="predicted"/>
<organism evidence="1 2">
    <name type="scientific">Petromyces alliaceus</name>
    <name type="common">Aspergillus alliaceus</name>
    <dbReference type="NCBI Taxonomy" id="209559"/>
    <lineage>
        <taxon>Eukaryota</taxon>
        <taxon>Fungi</taxon>
        <taxon>Dikarya</taxon>
        <taxon>Ascomycota</taxon>
        <taxon>Pezizomycotina</taxon>
        <taxon>Eurotiomycetes</taxon>
        <taxon>Eurotiomycetidae</taxon>
        <taxon>Eurotiales</taxon>
        <taxon>Aspergillaceae</taxon>
        <taxon>Aspergillus</taxon>
        <taxon>Aspergillus subgen. Circumdati</taxon>
    </lineage>
</organism>
<dbReference type="Proteomes" id="UP000541154">
    <property type="component" value="Unassembled WGS sequence"/>
</dbReference>
<evidence type="ECO:0000313" key="2">
    <source>
        <dbReference type="Proteomes" id="UP000541154"/>
    </source>
</evidence>
<protein>
    <submittedName>
        <fullName evidence="1">Uncharacterized protein</fullName>
    </submittedName>
</protein>
<keyword evidence="2" id="KW-1185">Reference proteome</keyword>
<accession>A0A8H6E585</accession>
<dbReference type="EMBL" id="SPNV01000149">
    <property type="protein sequence ID" value="KAF5859889.1"/>
    <property type="molecule type" value="Genomic_DNA"/>
</dbReference>
<dbReference type="AlphaFoldDB" id="A0A8H6E585"/>
<comment type="caution">
    <text evidence="1">The sequence shown here is derived from an EMBL/GenBank/DDBJ whole genome shotgun (WGS) entry which is preliminary data.</text>
</comment>
<gene>
    <name evidence="1" type="ORF">ETB97_002248</name>
</gene>
<evidence type="ECO:0000313" key="1">
    <source>
        <dbReference type="EMBL" id="KAF5859889.1"/>
    </source>
</evidence>